<reference evidence="1 2" key="1">
    <citation type="journal article" date="2021" name="Front. Genet.">
        <title>Chromosome-Level Genome Assembly Reveals Significant Gene Expansion in the Toll and IMD Signaling Pathways of Dendrolimus kikuchii.</title>
        <authorList>
            <person name="Zhou J."/>
            <person name="Wu P."/>
            <person name="Xiong Z."/>
            <person name="Liu N."/>
            <person name="Zhao N."/>
            <person name="Ji M."/>
            <person name="Qiu Y."/>
            <person name="Yang B."/>
        </authorList>
    </citation>
    <scope>NUCLEOTIDE SEQUENCE [LARGE SCALE GENOMIC DNA]</scope>
    <source>
        <strain evidence="1">Ann1</strain>
    </source>
</reference>
<protein>
    <submittedName>
        <fullName evidence="1">Uncharacterized protein</fullName>
    </submittedName>
</protein>
<keyword evidence="2" id="KW-1185">Reference proteome</keyword>
<gene>
    <name evidence="1" type="ORF">K1T71_013304</name>
</gene>
<proteinExistence type="predicted"/>
<organism evidence="1 2">
    <name type="scientific">Dendrolimus kikuchii</name>
    <dbReference type="NCBI Taxonomy" id="765133"/>
    <lineage>
        <taxon>Eukaryota</taxon>
        <taxon>Metazoa</taxon>
        <taxon>Ecdysozoa</taxon>
        <taxon>Arthropoda</taxon>
        <taxon>Hexapoda</taxon>
        <taxon>Insecta</taxon>
        <taxon>Pterygota</taxon>
        <taxon>Neoptera</taxon>
        <taxon>Endopterygota</taxon>
        <taxon>Lepidoptera</taxon>
        <taxon>Glossata</taxon>
        <taxon>Ditrysia</taxon>
        <taxon>Bombycoidea</taxon>
        <taxon>Lasiocampidae</taxon>
        <taxon>Dendrolimus</taxon>
    </lineage>
</organism>
<dbReference type="Proteomes" id="UP000824533">
    <property type="component" value="Linkage Group LG25"/>
</dbReference>
<name>A0ACC1CHQ0_9NEOP</name>
<evidence type="ECO:0000313" key="1">
    <source>
        <dbReference type="EMBL" id="KAJ0171105.1"/>
    </source>
</evidence>
<sequence>MNKNRIAIVTGANKGLGYAVVKSLCKKFRGIVYLTSRDEKRGIEACKGLEKLGLKPVYHQLDITNETSIEKFRNHIQDKQIEVIINNAGILFQKDAPEPQLFQVEQTVLVNFFSLINFCEAMLPYITYDGKIVNISSSSGHLCRIPSEDLRKKFSSENLTLKELKSLINGYVEAVKRNEDLKEVWGESPYVVSKVGVNAYTFLLQRNLFSKGVKVNCIHPGYVISDMTRGSGNVTPEDAAEVVVKLALEPQDTGLYIWSNGKPVPWDGPDPRQYIDGKQIN</sequence>
<comment type="caution">
    <text evidence="1">The sequence shown here is derived from an EMBL/GenBank/DDBJ whole genome shotgun (WGS) entry which is preliminary data.</text>
</comment>
<accession>A0ACC1CHQ0</accession>
<dbReference type="EMBL" id="CM034411">
    <property type="protein sequence ID" value="KAJ0171105.1"/>
    <property type="molecule type" value="Genomic_DNA"/>
</dbReference>
<evidence type="ECO:0000313" key="2">
    <source>
        <dbReference type="Proteomes" id="UP000824533"/>
    </source>
</evidence>